<dbReference type="PANTHER" id="PTHR46098">
    <property type="entry name" value="TRNA (CYTOSINE(38)-C(5))-METHYLTRANSFERASE"/>
    <property type="match status" value="1"/>
</dbReference>
<dbReference type="InterPro" id="IPR018117">
    <property type="entry name" value="C5_DNA_meth_AS"/>
</dbReference>
<evidence type="ECO:0000256" key="4">
    <source>
        <dbReference type="ARBA" id="ARBA00022691"/>
    </source>
</evidence>
<dbReference type="InterPro" id="IPR001525">
    <property type="entry name" value="C5_MeTfrase"/>
</dbReference>
<evidence type="ECO:0000256" key="5">
    <source>
        <dbReference type="ARBA" id="ARBA00022747"/>
    </source>
</evidence>
<dbReference type="InterPro" id="IPR029063">
    <property type="entry name" value="SAM-dependent_MTases_sf"/>
</dbReference>
<dbReference type="Gene3D" id="3.90.120.30">
    <property type="match status" value="1"/>
</dbReference>
<feature type="region of interest" description="Disordered" evidence="7">
    <location>
        <begin position="204"/>
        <end position="230"/>
    </location>
</feature>
<dbReference type="InterPro" id="IPR050750">
    <property type="entry name" value="C5-MTase"/>
</dbReference>
<dbReference type="EMBL" id="JAWNGA010000011">
    <property type="protein sequence ID" value="MDY5133423.1"/>
    <property type="molecule type" value="Genomic_DNA"/>
</dbReference>
<gene>
    <name evidence="8" type="ORF">R6G86_06695</name>
</gene>
<feature type="active site" evidence="6">
    <location>
        <position position="73"/>
    </location>
</feature>
<dbReference type="GO" id="GO:0008168">
    <property type="term" value="F:methyltransferase activity"/>
    <property type="evidence" value="ECO:0007669"/>
    <property type="project" value="UniProtKB-KW"/>
</dbReference>
<dbReference type="EC" id="2.1.1.37" evidence="1"/>
<comment type="caution">
    <text evidence="8">The sequence shown here is derived from an EMBL/GenBank/DDBJ whole genome shotgun (WGS) entry which is preliminary data.</text>
</comment>
<sequence>MTLTLGSLFDGSGGFPLAARNVGIRPVWASEVEPFPILVTTKNLPQVLHLGDINHIDGAGIEPVDVVTFGSPCQDLSIAGRQVGLAGERSSLFFQAVRIIKEMRTATNTVFPRFAIWENVPGALSSNKGGDFHAVLKTLTSIIDEKAANDLPRPRKWSLAGALHGDGWSFAWRVLDAQYFGVPQRRKRIFLTCDFAGDRAPQVLFEPQSGSGNHEPSSQEEQDHANPVVSSANASSRQCYGLNSIHQTDSGGTFGYEAAVSKTLDIKGGVPTCNQGGMIILEPVFSASKSDFFTRATTNQAGALLTSDYTDPPIIGGQHLRPRRLTPLECGRLQGFPDQWCQNLAIPEPSTEELEYWVGVWESWNRLRGVKPRTAHQVAKWLAAPATDTALYKLWGNGVALPVVEYTLGRIATIRGSETVRSAVCS</sequence>
<keyword evidence="3 6" id="KW-0808">Transferase</keyword>
<evidence type="ECO:0000256" key="1">
    <source>
        <dbReference type="ARBA" id="ARBA00011975"/>
    </source>
</evidence>
<reference evidence="8 9" key="1">
    <citation type="submission" date="2023-10" db="EMBL/GenBank/DDBJ databases">
        <title>Whole Genome based description of the genera Actinobaculum and Actinotignum reveals a complex phylogenetic relationship within the species included in the genus Actinotignum.</title>
        <authorList>
            <person name="Jensen C.S."/>
            <person name="Dargis R."/>
            <person name="Kemp M."/>
            <person name="Christensen J.J."/>
        </authorList>
    </citation>
    <scope>NUCLEOTIDE SEQUENCE [LARGE SCALE GENOMIC DNA]</scope>
    <source>
        <strain evidence="8 9">SLA_B974</strain>
    </source>
</reference>
<dbReference type="Pfam" id="PF00145">
    <property type="entry name" value="DNA_methylase"/>
    <property type="match status" value="2"/>
</dbReference>
<protein>
    <recommendedName>
        <fullName evidence="1">DNA (cytosine-5-)-methyltransferase</fullName>
        <ecNumber evidence="1">2.1.1.37</ecNumber>
    </recommendedName>
</protein>
<keyword evidence="4 6" id="KW-0949">S-adenosyl-L-methionine</keyword>
<accession>A0ABU5G8H9</accession>
<evidence type="ECO:0000256" key="2">
    <source>
        <dbReference type="ARBA" id="ARBA00022603"/>
    </source>
</evidence>
<dbReference type="PROSITE" id="PS00094">
    <property type="entry name" value="C5_MTASE_1"/>
    <property type="match status" value="1"/>
</dbReference>
<dbReference type="PROSITE" id="PS51679">
    <property type="entry name" value="SAM_MT_C5"/>
    <property type="match status" value="1"/>
</dbReference>
<dbReference type="RefSeq" id="WP_320755379.1">
    <property type="nucleotide sequence ID" value="NZ_JAWNGA010000011.1"/>
</dbReference>
<keyword evidence="5" id="KW-0680">Restriction system</keyword>
<evidence type="ECO:0000256" key="7">
    <source>
        <dbReference type="SAM" id="MobiDB-lite"/>
    </source>
</evidence>
<name>A0ABU5G8H9_9ACTO</name>
<dbReference type="GO" id="GO:0032259">
    <property type="term" value="P:methylation"/>
    <property type="evidence" value="ECO:0007669"/>
    <property type="project" value="UniProtKB-KW"/>
</dbReference>
<evidence type="ECO:0000256" key="3">
    <source>
        <dbReference type="ARBA" id="ARBA00022679"/>
    </source>
</evidence>
<evidence type="ECO:0000313" key="8">
    <source>
        <dbReference type="EMBL" id="MDY5133423.1"/>
    </source>
</evidence>
<dbReference type="SUPFAM" id="SSF53335">
    <property type="entry name" value="S-adenosyl-L-methionine-dependent methyltransferases"/>
    <property type="match status" value="1"/>
</dbReference>
<organism evidence="8 9">
    <name type="scientific">Actinotignum urinale</name>
    <dbReference type="NCBI Taxonomy" id="190146"/>
    <lineage>
        <taxon>Bacteria</taxon>
        <taxon>Bacillati</taxon>
        <taxon>Actinomycetota</taxon>
        <taxon>Actinomycetes</taxon>
        <taxon>Actinomycetales</taxon>
        <taxon>Actinomycetaceae</taxon>
        <taxon>Actinotignum</taxon>
    </lineage>
</organism>
<dbReference type="PRINTS" id="PR00105">
    <property type="entry name" value="C5METTRFRASE"/>
</dbReference>
<proteinExistence type="inferred from homology"/>
<dbReference type="Gene3D" id="3.40.50.150">
    <property type="entry name" value="Vaccinia Virus protein VP39"/>
    <property type="match status" value="1"/>
</dbReference>
<dbReference type="PANTHER" id="PTHR46098:SF1">
    <property type="entry name" value="TRNA (CYTOSINE(38)-C(5))-METHYLTRANSFERASE"/>
    <property type="match status" value="1"/>
</dbReference>
<dbReference type="Proteomes" id="UP001275049">
    <property type="component" value="Unassembled WGS sequence"/>
</dbReference>
<keyword evidence="2 6" id="KW-0489">Methyltransferase</keyword>
<evidence type="ECO:0000313" key="9">
    <source>
        <dbReference type="Proteomes" id="UP001275049"/>
    </source>
</evidence>
<evidence type="ECO:0000256" key="6">
    <source>
        <dbReference type="PROSITE-ProRule" id="PRU01016"/>
    </source>
</evidence>
<comment type="similarity">
    <text evidence="6">Belongs to the class I-like SAM-binding methyltransferase superfamily. C5-methyltransferase family.</text>
</comment>
<keyword evidence="9" id="KW-1185">Reference proteome</keyword>